<keyword evidence="4 8" id="KW-0732">Signal</keyword>
<dbReference type="InterPro" id="IPR000917">
    <property type="entry name" value="Sulfatase_N"/>
</dbReference>
<evidence type="ECO:0000256" key="8">
    <source>
        <dbReference type="SAM" id="SignalP"/>
    </source>
</evidence>
<dbReference type="InterPro" id="IPR050738">
    <property type="entry name" value="Sulfatase"/>
</dbReference>
<evidence type="ECO:0000256" key="4">
    <source>
        <dbReference type="ARBA" id="ARBA00022729"/>
    </source>
</evidence>
<evidence type="ECO:0000256" key="6">
    <source>
        <dbReference type="ARBA" id="ARBA00022837"/>
    </source>
</evidence>
<proteinExistence type="inferred from homology"/>
<dbReference type="FunFam" id="3.40.720.10:FF:000023">
    <property type="entry name" value="Arylsulfatase A"/>
    <property type="match status" value="1"/>
</dbReference>
<gene>
    <name evidence="10" type="primary">arsA</name>
    <name evidence="10" type="ORF">GCM10007390_21610</name>
</gene>
<evidence type="ECO:0000256" key="1">
    <source>
        <dbReference type="ARBA" id="ARBA00001913"/>
    </source>
</evidence>
<dbReference type="EMBL" id="BMXF01000002">
    <property type="protein sequence ID" value="GHB67970.1"/>
    <property type="molecule type" value="Genomic_DNA"/>
</dbReference>
<comment type="caution">
    <text evidence="10">The sequence shown here is derived from an EMBL/GenBank/DDBJ whole genome shotgun (WGS) entry which is preliminary data.</text>
</comment>
<evidence type="ECO:0000256" key="2">
    <source>
        <dbReference type="ARBA" id="ARBA00008779"/>
    </source>
</evidence>
<keyword evidence="11" id="KW-1185">Reference proteome</keyword>
<reference evidence="10 11" key="1">
    <citation type="journal article" date="2014" name="Int. J. Syst. Evol. Microbiol.">
        <title>Complete genome sequence of Corynebacterium casei LMG S-19264T (=DSM 44701T), isolated from a smear-ripened cheese.</title>
        <authorList>
            <consortium name="US DOE Joint Genome Institute (JGI-PGF)"/>
            <person name="Walter F."/>
            <person name="Albersmeier A."/>
            <person name="Kalinowski J."/>
            <person name="Ruckert C."/>
        </authorList>
    </citation>
    <scope>NUCLEOTIDE SEQUENCE [LARGE SCALE GENOMIC DNA]</scope>
    <source>
        <strain evidence="10 11">KCTC 12866</strain>
    </source>
</reference>
<keyword evidence="3" id="KW-0479">Metal-binding</keyword>
<keyword evidence="5" id="KW-0378">Hydrolase</keyword>
<dbReference type="PANTHER" id="PTHR42693:SF11">
    <property type="entry name" value="ARYLSULFATASE A"/>
    <property type="match status" value="1"/>
</dbReference>
<keyword evidence="6" id="KW-0106">Calcium</keyword>
<organism evidence="10 11">
    <name type="scientific">Persicitalea jodogahamensis</name>
    <dbReference type="NCBI Taxonomy" id="402147"/>
    <lineage>
        <taxon>Bacteria</taxon>
        <taxon>Pseudomonadati</taxon>
        <taxon>Bacteroidota</taxon>
        <taxon>Cytophagia</taxon>
        <taxon>Cytophagales</taxon>
        <taxon>Spirosomataceae</taxon>
        <taxon>Persicitalea</taxon>
    </lineage>
</organism>
<evidence type="ECO:0000259" key="9">
    <source>
        <dbReference type="Pfam" id="PF00884"/>
    </source>
</evidence>
<dbReference type="InterPro" id="IPR017850">
    <property type="entry name" value="Alkaline_phosphatase_core_sf"/>
</dbReference>
<dbReference type="AlphaFoldDB" id="A0A8J3GA39"/>
<evidence type="ECO:0000256" key="5">
    <source>
        <dbReference type="ARBA" id="ARBA00022801"/>
    </source>
</evidence>
<dbReference type="Gene3D" id="3.30.1120.10">
    <property type="match status" value="1"/>
</dbReference>
<dbReference type="SUPFAM" id="SSF53649">
    <property type="entry name" value="Alkaline phosphatase-like"/>
    <property type="match status" value="1"/>
</dbReference>
<evidence type="ECO:0000256" key="7">
    <source>
        <dbReference type="ARBA" id="ARBA00023180"/>
    </source>
</evidence>
<dbReference type="PANTHER" id="PTHR42693">
    <property type="entry name" value="ARYLSULFATASE FAMILY MEMBER"/>
    <property type="match status" value="1"/>
</dbReference>
<name>A0A8J3GA39_9BACT</name>
<dbReference type="GO" id="GO:0004065">
    <property type="term" value="F:arylsulfatase activity"/>
    <property type="evidence" value="ECO:0007669"/>
    <property type="project" value="TreeGrafter"/>
</dbReference>
<feature type="chain" id="PRO_5035247806" evidence="8">
    <location>
        <begin position="34"/>
        <end position="484"/>
    </location>
</feature>
<dbReference type="Proteomes" id="UP000598271">
    <property type="component" value="Unassembled WGS sequence"/>
</dbReference>
<keyword evidence="7" id="KW-0325">Glycoprotein</keyword>
<dbReference type="InterPro" id="IPR024607">
    <property type="entry name" value="Sulfatase_CS"/>
</dbReference>
<dbReference type="Pfam" id="PF00884">
    <property type="entry name" value="Sulfatase"/>
    <property type="match status" value="1"/>
</dbReference>
<comment type="cofactor">
    <cofactor evidence="1">
        <name>Ca(2+)</name>
        <dbReference type="ChEBI" id="CHEBI:29108"/>
    </cofactor>
</comment>
<dbReference type="CDD" id="cd16026">
    <property type="entry name" value="GALNS_like"/>
    <property type="match status" value="1"/>
</dbReference>
<dbReference type="GO" id="GO:0046872">
    <property type="term" value="F:metal ion binding"/>
    <property type="evidence" value="ECO:0007669"/>
    <property type="project" value="UniProtKB-KW"/>
</dbReference>
<dbReference type="Gene3D" id="3.40.720.10">
    <property type="entry name" value="Alkaline Phosphatase, subunit A"/>
    <property type="match status" value="1"/>
</dbReference>
<comment type="similarity">
    <text evidence="2">Belongs to the sulfatase family.</text>
</comment>
<sequence>MSRLESLKSVSFPKASACRLAWLIFISCVSAFAAPIGDAFAQKSQAPNFIIIFTDDQGYGDVGCFGHPTIKTPNLDRMAAEGQKWTSFYVAANVCTPSRAALMTGRLPIRSGMFSDKRRVLFPDSDDGLPQSEITIARHLKQKGYRTAAIGKWHLGHLPAYLPTSHGFDSYLGIPYSNDMDRVNDITHKEAFAHSKIEYFRVPLLRDTTEIQRPADQNTIVKRYTEEAVKIIKENKKGPFFLYMAHSLPHVPLFASKDFVGTSERGLYGDVIEEIDWSVGQILATLKKEGLDKNTYVVFTSDNGPWALFNEQGGSAGLLFGNKGTSYEGGVRVPTIFWGPGHVKPGVVSGMGSTLDLLPTFGKLAGVPLPTDRIYDGYDLSEVLHKGAASPRDEMYYYHGSRLFAARKGAYKLLYYKNNPLGYPEKLEKLEKYQLFNLLHDPSEKYDLADEHPETIRDIEAMVAKHREKATPAATHLEKRIGQK</sequence>
<dbReference type="PROSITE" id="PS00149">
    <property type="entry name" value="SULFATASE_2"/>
    <property type="match status" value="1"/>
</dbReference>
<accession>A0A8J3GA39</accession>
<evidence type="ECO:0000313" key="10">
    <source>
        <dbReference type="EMBL" id="GHB67970.1"/>
    </source>
</evidence>
<feature type="signal peptide" evidence="8">
    <location>
        <begin position="1"/>
        <end position="33"/>
    </location>
</feature>
<evidence type="ECO:0000256" key="3">
    <source>
        <dbReference type="ARBA" id="ARBA00022723"/>
    </source>
</evidence>
<feature type="domain" description="Sulfatase N-terminal" evidence="9">
    <location>
        <begin position="47"/>
        <end position="367"/>
    </location>
</feature>
<dbReference type="Pfam" id="PF14707">
    <property type="entry name" value="Sulfatase_C"/>
    <property type="match status" value="1"/>
</dbReference>
<protein>
    <submittedName>
        <fullName evidence="10">Arylsulfatase</fullName>
    </submittedName>
</protein>
<evidence type="ECO:0000313" key="11">
    <source>
        <dbReference type="Proteomes" id="UP000598271"/>
    </source>
</evidence>